<feature type="compositionally biased region" description="Acidic residues" evidence="1">
    <location>
        <begin position="1035"/>
        <end position="1045"/>
    </location>
</feature>
<feature type="region of interest" description="Disordered" evidence="1">
    <location>
        <begin position="455"/>
        <end position="495"/>
    </location>
</feature>
<feature type="compositionally biased region" description="Basic and acidic residues" evidence="1">
    <location>
        <begin position="477"/>
        <end position="488"/>
    </location>
</feature>
<name>A0A0C3BNZ4_SERVB</name>
<evidence type="ECO:0000313" key="3">
    <source>
        <dbReference type="EMBL" id="KIM33146.1"/>
    </source>
</evidence>
<feature type="region of interest" description="Disordered" evidence="1">
    <location>
        <begin position="1090"/>
        <end position="1115"/>
    </location>
</feature>
<feature type="region of interest" description="Disordered" evidence="1">
    <location>
        <begin position="507"/>
        <end position="787"/>
    </location>
</feature>
<feature type="compositionally biased region" description="Polar residues" evidence="1">
    <location>
        <begin position="684"/>
        <end position="694"/>
    </location>
</feature>
<feature type="region of interest" description="Disordered" evidence="1">
    <location>
        <begin position="1293"/>
        <end position="1358"/>
    </location>
</feature>
<feature type="compositionally biased region" description="Low complexity" evidence="1">
    <location>
        <begin position="710"/>
        <end position="725"/>
    </location>
</feature>
<feature type="compositionally biased region" description="Acidic residues" evidence="1">
    <location>
        <begin position="641"/>
        <end position="657"/>
    </location>
</feature>
<feature type="compositionally biased region" description="Polar residues" evidence="1">
    <location>
        <begin position="28"/>
        <end position="52"/>
    </location>
</feature>
<organism evidence="3 4">
    <name type="scientific">Serendipita vermifera MAFF 305830</name>
    <dbReference type="NCBI Taxonomy" id="933852"/>
    <lineage>
        <taxon>Eukaryota</taxon>
        <taxon>Fungi</taxon>
        <taxon>Dikarya</taxon>
        <taxon>Basidiomycota</taxon>
        <taxon>Agaricomycotina</taxon>
        <taxon>Agaricomycetes</taxon>
        <taxon>Sebacinales</taxon>
        <taxon>Serendipitaceae</taxon>
        <taxon>Serendipita</taxon>
    </lineage>
</organism>
<feature type="region of interest" description="Disordered" evidence="1">
    <location>
        <begin position="349"/>
        <end position="420"/>
    </location>
</feature>
<feature type="compositionally biased region" description="Polar residues" evidence="1">
    <location>
        <begin position="96"/>
        <end position="121"/>
    </location>
</feature>
<keyword evidence="4" id="KW-1185">Reference proteome</keyword>
<dbReference type="HOGENOM" id="CLU_257179_0_0_1"/>
<feature type="compositionally biased region" description="Low complexity" evidence="1">
    <location>
        <begin position="59"/>
        <end position="70"/>
    </location>
</feature>
<dbReference type="EMBL" id="KN824278">
    <property type="protein sequence ID" value="KIM33146.1"/>
    <property type="molecule type" value="Genomic_DNA"/>
</dbReference>
<protein>
    <recommendedName>
        <fullName evidence="2">DNA replication checkpoint mediator MRC1 domain-containing protein</fullName>
    </recommendedName>
</protein>
<feature type="compositionally biased region" description="Basic and acidic residues" evidence="1">
    <location>
        <begin position="1"/>
        <end position="11"/>
    </location>
</feature>
<proteinExistence type="predicted"/>
<feature type="compositionally biased region" description="Polar residues" evidence="1">
    <location>
        <begin position="802"/>
        <end position="815"/>
    </location>
</feature>
<evidence type="ECO:0000313" key="4">
    <source>
        <dbReference type="Proteomes" id="UP000054097"/>
    </source>
</evidence>
<gene>
    <name evidence="3" type="ORF">M408DRAFT_325961</name>
</gene>
<feature type="compositionally biased region" description="Basic and acidic residues" evidence="1">
    <location>
        <begin position="518"/>
        <end position="534"/>
    </location>
</feature>
<feature type="compositionally biased region" description="Low complexity" evidence="1">
    <location>
        <begin position="1328"/>
        <end position="1358"/>
    </location>
</feature>
<feature type="region of interest" description="Disordered" evidence="1">
    <location>
        <begin position="1170"/>
        <end position="1196"/>
    </location>
</feature>
<reference evidence="3 4" key="1">
    <citation type="submission" date="2014-04" db="EMBL/GenBank/DDBJ databases">
        <authorList>
            <consortium name="DOE Joint Genome Institute"/>
            <person name="Kuo A."/>
            <person name="Zuccaro A."/>
            <person name="Kohler A."/>
            <person name="Nagy L.G."/>
            <person name="Floudas D."/>
            <person name="Copeland A."/>
            <person name="Barry K.W."/>
            <person name="Cichocki N."/>
            <person name="Veneault-Fourrey C."/>
            <person name="LaButti K."/>
            <person name="Lindquist E.A."/>
            <person name="Lipzen A."/>
            <person name="Lundell T."/>
            <person name="Morin E."/>
            <person name="Murat C."/>
            <person name="Sun H."/>
            <person name="Tunlid A."/>
            <person name="Henrissat B."/>
            <person name="Grigoriev I.V."/>
            <person name="Hibbett D.S."/>
            <person name="Martin F."/>
            <person name="Nordberg H.P."/>
            <person name="Cantor M.N."/>
            <person name="Hua S.X."/>
        </authorList>
    </citation>
    <scope>NUCLEOTIDE SEQUENCE [LARGE SCALE GENOMIC DNA]</scope>
    <source>
        <strain evidence="3 4">MAFF 305830</strain>
    </source>
</reference>
<feature type="compositionally biased region" description="Polar residues" evidence="1">
    <location>
        <begin position="726"/>
        <end position="742"/>
    </location>
</feature>
<dbReference type="Pfam" id="PF09444">
    <property type="entry name" value="MRC1"/>
    <property type="match status" value="1"/>
</dbReference>
<feature type="compositionally biased region" description="Polar residues" evidence="1">
    <location>
        <begin position="368"/>
        <end position="379"/>
    </location>
</feature>
<dbReference type="InterPro" id="IPR018564">
    <property type="entry name" value="Repl_chkpnt_MRC1_dom"/>
</dbReference>
<feature type="compositionally biased region" description="Acidic residues" evidence="1">
    <location>
        <begin position="593"/>
        <end position="604"/>
    </location>
</feature>
<feature type="compositionally biased region" description="Acidic residues" evidence="1">
    <location>
        <begin position="1172"/>
        <end position="1190"/>
    </location>
</feature>
<dbReference type="Proteomes" id="UP000054097">
    <property type="component" value="Unassembled WGS sequence"/>
</dbReference>
<feature type="region of interest" description="Disordered" evidence="1">
    <location>
        <begin position="1"/>
        <end position="308"/>
    </location>
</feature>
<feature type="region of interest" description="Disordered" evidence="1">
    <location>
        <begin position="924"/>
        <end position="1055"/>
    </location>
</feature>
<evidence type="ECO:0000256" key="1">
    <source>
        <dbReference type="SAM" id="MobiDB-lite"/>
    </source>
</evidence>
<dbReference type="STRING" id="933852.A0A0C3BNZ4"/>
<accession>A0A0C3BNZ4</accession>
<feature type="compositionally biased region" description="Polar residues" evidence="1">
    <location>
        <begin position="141"/>
        <end position="177"/>
    </location>
</feature>
<feature type="region of interest" description="Disordered" evidence="1">
    <location>
        <begin position="802"/>
        <end position="829"/>
    </location>
</feature>
<evidence type="ECO:0000259" key="2">
    <source>
        <dbReference type="Pfam" id="PF09444"/>
    </source>
</evidence>
<feature type="compositionally biased region" description="Acidic residues" evidence="1">
    <location>
        <begin position="548"/>
        <end position="568"/>
    </location>
</feature>
<feature type="compositionally biased region" description="Polar residues" evidence="1">
    <location>
        <begin position="752"/>
        <end position="764"/>
    </location>
</feature>
<sequence>MDVDVGDERFSIAENSAQPVPRAKRTYGSKSKALTISNGDSGSEAHSLSLSGSLRREPTALSSMATSTTTYQASDWRQDLAKIDQDMPLSDDETGSQDAIATSNVTNSNAAEPLSSPSSPDSHIRRLPNASRTPLRHGNTMAGQTRQYSANTSLASGTSGAVSSPSTDTQSHSQPTNLLRPDPPPHADSYQDEDQNMENSSESEHSSPQQMLRDTTPDRPKPSGGRLLAPSPFASPVKSFSRATAIKERKPPKFLGADDADDHEMGGIREEDENASSSDHSATGKKKKKTAEEGHQKNKVKKPSKKEIIETEKEMARIRATRDLDVQEKAVYAPLTFGNFFQKKLQLTAKVPPPPAPFSPHVKEDTVSNDPIRSFSPSSPHHGLGDESGDEQLDPERVIASNRREPTAADTKRQLQQKKLQAIKARIVVDEEEDSELEIVVPAVPTDPLSKLAAATAGKRKTQTFAPEKKKARSGGAHREMTKDEHNRALRNRATEQSMKLMEHKKADFVSRGGQLTKQEKAAATKRTDVRDLLVKATMTSGENHPEDNEDEDEADDESYEPPEEDQETLQGSSPKHSNPTVLVQDSSAYLDQSDDQMEEDALEEMISSAQARILASSDKEDDSLVIAPAPARRRPQLIISDEEDEDGSPIGSDDENMPPTSAVSRSTSGLSTGAGGVLFPKFTQRTLASSSPRTPLGELPTMDGRRRGLSFTFSPSQPLSPSQQRMTINLDTSRDPNSSKNALLPAFGDATSENGSNKTSSPFGFSGIFGDEGEGQPTSVTRSGKLGGGFKLADFGAISTQLFQTQSSPSQRASPSKRSRPSLENKDYAKLRVNPQEDDDFLLSQAGPLGRIAMSTQEAKAIKDAEQLDAAEVLKDTEEERLKRLKEAEQDNEPRWINEAGLFTQTKPADLPWSLTQNLLSQSSFSQGSGQSSLFPQSGELNAEQLLNQRSPAKSPPRRKRLMKKGELEETAEYTLGEAISSSPTPQPNAFDALMKPKTKSKASAPVHNDFVQGEAEESDDELQLGFGKRRTEEEEEAAIDPEEEAKLVDDTKLTEEQIREDAIVEKHMEHLAEDDAANQRIQEMAIKGQLRKNKRGHGMMEDDSSDDERTARGAKFKKRRVAGIDHLDDLAVNPDTVAFHKSYIKDLPGVDGTEEDHNEFAHLNKLAEDLGTDGDAGSDEASDSEMLSESESGVKRVSKYDIHQRIREMAARGDDLVGDDLQDPDEFVNNFMPSSDGMLPAEYDNIDMVPFMGRRVTKIQREGSEILPPRGIAGSLAGVDRQKLELWAKQNEKGRDISARGTASAAVTGHSKPSGPKKATSDRSRSMAAPRAPARADTGSSLGSKLGKSKSMAWEE</sequence>
<feature type="compositionally biased region" description="Basic and acidic residues" evidence="1">
    <location>
        <begin position="394"/>
        <end position="413"/>
    </location>
</feature>
<feature type="compositionally biased region" description="Low complexity" evidence="1">
    <location>
        <begin position="924"/>
        <end position="940"/>
    </location>
</feature>
<feature type="compositionally biased region" description="Polar residues" evidence="1">
    <location>
        <begin position="569"/>
        <end position="591"/>
    </location>
</feature>
<feature type="compositionally biased region" description="Polar residues" evidence="1">
    <location>
        <begin position="659"/>
        <end position="672"/>
    </location>
</feature>
<feature type="compositionally biased region" description="Basic and acidic residues" evidence="1">
    <location>
        <begin position="76"/>
        <end position="85"/>
    </location>
</feature>
<feature type="domain" description="DNA replication checkpoint mediator MRC1" evidence="2">
    <location>
        <begin position="1010"/>
        <end position="1143"/>
    </location>
</feature>
<feature type="compositionally biased region" description="Basic and acidic residues" evidence="1">
    <location>
        <begin position="1046"/>
        <end position="1055"/>
    </location>
</feature>
<dbReference type="OrthoDB" id="3361281at2759"/>
<reference evidence="4" key="2">
    <citation type="submission" date="2015-01" db="EMBL/GenBank/DDBJ databases">
        <title>Evolutionary Origins and Diversification of the Mycorrhizal Mutualists.</title>
        <authorList>
            <consortium name="DOE Joint Genome Institute"/>
            <consortium name="Mycorrhizal Genomics Consortium"/>
            <person name="Kohler A."/>
            <person name="Kuo A."/>
            <person name="Nagy L.G."/>
            <person name="Floudas D."/>
            <person name="Copeland A."/>
            <person name="Barry K.W."/>
            <person name="Cichocki N."/>
            <person name="Veneault-Fourrey C."/>
            <person name="LaButti K."/>
            <person name="Lindquist E.A."/>
            <person name="Lipzen A."/>
            <person name="Lundell T."/>
            <person name="Morin E."/>
            <person name="Murat C."/>
            <person name="Riley R."/>
            <person name="Ohm R."/>
            <person name="Sun H."/>
            <person name="Tunlid A."/>
            <person name="Henrissat B."/>
            <person name="Grigoriev I.V."/>
            <person name="Hibbett D.S."/>
            <person name="Martin F."/>
        </authorList>
    </citation>
    <scope>NUCLEOTIDE SEQUENCE [LARGE SCALE GENOMIC DNA]</scope>
    <source>
        <strain evidence="4">MAFF 305830</strain>
    </source>
</reference>